<dbReference type="EMBL" id="FQZS01000005">
    <property type="protein sequence ID" value="SHI61419.1"/>
    <property type="molecule type" value="Genomic_DNA"/>
</dbReference>
<protein>
    <submittedName>
        <fullName evidence="1">Uncharacterized protein</fullName>
    </submittedName>
</protein>
<organism evidence="1 2">
    <name type="scientific">Lutispora thermophila DSM 19022</name>
    <dbReference type="NCBI Taxonomy" id="1122184"/>
    <lineage>
        <taxon>Bacteria</taxon>
        <taxon>Bacillati</taxon>
        <taxon>Bacillota</taxon>
        <taxon>Clostridia</taxon>
        <taxon>Lutisporales</taxon>
        <taxon>Lutisporaceae</taxon>
        <taxon>Lutispora</taxon>
    </lineage>
</organism>
<accession>A0A1M6CKC2</accession>
<name>A0A1M6CKC2_9FIRM</name>
<proteinExistence type="predicted"/>
<evidence type="ECO:0000313" key="1">
    <source>
        <dbReference type="EMBL" id="SHI61419.1"/>
    </source>
</evidence>
<dbReference type="STRING" id="1122184.SAMN02745176_00821"/>
<dbReference type="Proteomes" id="UP000184442">
    <property type="component" value="Unassembled WGS sequence"/>
</dbReference>
<dbReference type="OrthoDB" id="2381224at2"/>
<evidence type="ECO:0000313" key="2">
    <source>
        <dbReference type="Proteomes" id="UP000184442"/>
    </source>
</evidence>
<sequence length="223" mass="25313">MRINLLTVILTLTFLLNGCNSKNNECPLEFFQIGNEKVEILNPDDIKSVVKEKIIDKGVSAFIFIDRENNELKGSINLNGKYYYVGQVSMENTPEDLIGIEEVQVFGKKAVKIYGILGANYAQVYYWFFHKKPEESIIQINGNAIEIDLDDDGKNEIVSTLGTVSEARIYILKEGRVYASDINESIGAESVVLKDTDKKLLEVYFEPNKPEQYIYHKGSLIKK</sequence>
<keyword evidence="2" id="KW-1185">Reference proteome</keyword>
<dbReference type="AlphaFoldDB" id="A0A1M6CKC2"/>
<gene>
    <name evidence="1" type="ORF">SAMN02745176_00821</name>
</gene>
<dbReference type="RefSeq" id="WP_073024827.1">
    <property type="nucleotide sequence ID" value="NZ_FQZS01000005.1"/>
</dbReference>
<reference evidence="1 2" key="1">
    <citation type="submission" date="2016-11" db="EMBL/GenBank/DDBJ databases">
        <authorList>
            <person name="Jaros S."/>
            <person name="Januszkiewicz K."/>
            <person name="Wedrychowicz H."/>
        </authorList>
    </citation>
    <scope>NUCLEOTIDE SEQUENCE [LARGE SCALE GENOMIC DNA]</scope>
    <source>
        <strain evidence="1 2">DSM 19022</strain>
    </source>
</reference>